<evidence type="ECO:0000256" key="1">
    <source>
        <dbReference type="ARBA" id="ARBA00008779"/>
    </source>
</evidence>
<protein>
    <submittedName>
        <fullName evidence="4">Putative arylsulfatase</fullName>
    </submittedName>
</protein>
<dbReference type="PANTHER" id="PTHR42693:SF53">
    <property type="entry name" value="ENDO-4-O-SULFATASE"/>
    <property type="match status" value="1"/>
</dbReference>
<dbReference type="InterPro" id="IPR050738">
    <property type="entry name" value="Sulfatase"/>
</dbReference>
<evidence type="ECO:0000313" key="5">
    <source>
        <dbReference type="Proteomes" id="UP000193986"/>
    </source>
</evidence>
<keyword evidence="5" id="KW-1185">Reference proteome</keyword>
<sequence>MSHKNILFIVADDLGKYLGCYGSTSVVTPSIDALASKGTKFDNAFASTASCSGSRSTIYTGLHTHENGQYGLSVYKTHFQTFPHIETAPALFNHAGYLTGIIGKIHVGPETVYPWTHRQESESRDVAWVADQCEAFFSKAKSDDKPFYLTVGFVDPHRDVRTRGRFGNEEVFDERVKHLQVSEDEVEVPPWLTDLPETRGELKEYYKAINRTDQGVGFILSALERQGLSDSTLVIFTSDNGPPFINAKTTLYDAGTCLPFIVRNPYVPESIGITNPNMVSFIDILPTLLDYAKIDPDSLRLKNKPVGGGVSIYAKGNQVSPPRRGRSFLPILDRADVAPESSWQHYVFGSHTFHELQNYWPTRVLRTRKWKYHRNIAWRLDFPFASDLYASYTFEGIRNNPDENGNAMIGSRSLKNYLFRPAEELFDLENDPDEVNNLSTSQDPEIRKILAGLRLTLEQWQQDTKDLWLFRDGASLSFLERYKDDGLQIPDRFDIDVEDPTVQGKQILGVSTKWDLKELP</sequence>
<dbReference type="AlphaFoldDB" id="A0A1Y2B667"/>
<dbReference type="Pfam" id="PF00884">
    <property type="entry name" value="Sulfatase"/>
    <property type="match status" value="1"/>
</dbReference>
<dbReference type="FunCoup" id="A0A1Y2B667">
    <property type="interactions" value="2"/>
</dbReference>
<evidence type="ECO:0000313" key="4">
    <source>
        <dbReference type="EMBL" id="ORY30186.1"/>
    </source>
</evidence>
<organism evidence="4 5">
    <name type="scientific">Naematelia encephala</name>
    <dbReference type="NCBI Taxonomy" id="71784"/>
    <lineage>
        <taxon>Eukaryota</taxon>
        <taxon>Fungi</taxon>
        <taxon>Dikarya</taxon>
        <taxon>Basidiomycota</taxon>
        <taxon>Agaricomycotina</taxon>
        <taxon>Tremellomycetes</taxon>
        <taxon>Tremellales</taxon>
        <taxon>Naemateliaceae</taxon>
        <taxon>Naematelia</taxon>
    </lineage>
</organism>
<dbReference type="SUPFAM" id="SSF53649">
    <property type="entry name" value="Alkaline phosphatase-like"/>
    <property type="match status" value="1"/>
</dbReference>
<proteinExistence type="inferred from homology"/>
<dbReference type="InterPro" id="IPR017850">
    <property type="entry name" value="Alkaline_phosphatase_core_sf"/>
</dbReference>
<dbReference type="InParanoid" id="A0A1Y2B667"/>
<dbReference type="PANTHER" id="PTHR42693">
    <property type="entry name" value="ARYLSULFATASE FAMILY MEMBER"/>
    <property type="match status" value="1"/>
</dbReference>
<dbReference type="Proteomes" id="UP000193986">
    <property type="component" value="Unassembled WGS sequence"/>
</dbReference>
<dbReference type="GO" id="GO:0004065">
    <property type="term" value="F:arylsulfatase activity"/>
    <property type="evidence" value="ECO:0007669"/>
    <property type="project" value="TreeGrafter"/>
</dbReference>
<comment type="similarity">
    <text evidence="1">Belongs to the sulfatase family.</text>
</comment>
<dbReference type="CDD" id="cd16027">
    <property type="entry name" value="SGSH"/>
    <property type="match status" value="1"/>
</dbReference>
<keyword evidence="2" id="KW-0378">Hydrolase</keyword>
<dbReference type="EMBL" id="MCFC01000021">
    <property type="protein sequence ID" value="ORY30186.1"/>
    <property type="molecule type" value="Genomic_DNA"/>
</dbReference>
<evidence type="ECO:0000259" key="3">
    <source>
        <dbReference type="Pfam" id="PF00884"/>
    </source>
</evidence>
<dbReference type="STRING" id="71784.A0A1Y2B667"/>
<gene>
    <name evidence="4" type="ORF">BCR39DRAFT_153148</name>
</gene>
<name>A0A1Y2B667_9TREE</name>
<dbReference type="InterPro" id="IPR000917">
    <property type="entry name" value="Sulfatase_N"/>
</dbReference>
<evidence type="ECO:0000256" key="2">
    <source>
        <dbReference type="ARBA" id="ARBA00022801"/>
    </source>
</evidence>
<dbReference type="OrthoDB" id="103349at2759"/>
<accession>A0A1Y2B667</accession>
<reference evidence="4 5" key="1">
    <citation type="submission" date="2016-07" db="EMBL/GenBank/DDBJ databases">
        <title>Pervasive Adenine N6-methylation of Active Genes in Fungi.</title>
        <authorList>
            <consortium name="DOE Joint Genome Institute"/>
            <person name="Mondo S.J."/>
            <person name="Dannebaum R.O."/>
            <person name="Kuo R.C."/>
            <person name="Labutti K."/>
            <person name="Haridas S."/>
            <person name="Kuo A."/>
            <person name="Salamov A."/>
            <person name="Ahrendt S.R."/>
            <person name="Lipzen A."/>
            <person name="Sullivan W."/>
            <person name="Andreopoulos W.B."/>
            <person name="Clum A."/>
            <person name="Lindquist E."/>
            <person name="Daum C."/>
            <person name="Ramamoorthy G.K."/>
            <person name="Gryganskyi A."/>
            <person name="Culley D."/>
            <person name="Magnuson J.K."/>
            <person name="James T.Y."/>
            <person name="O'Malley M.A."/>
            <person name="Stajich J.E."/>
            <person name="Spatafora J.W."/>
            <person name="Visel A."/>
            <person name="Grigoriev I.V."/>
        </authorList>
    </citation>
    <scope>NUCLEOTIDE SEQUENCE [LARGE SCALE GENOMIC DNA]</scope>
    <source>
        <strain evidence="4 5">68-887.2</strain>
    </source>
</reference>
<comment type="caution">
    <text evidence="4">The sequence shown here is derived from an EMBL/GenBank/DDBJ whole genome shotgun (WGS) entry which is preliminary data.</text>
</comment>
<dbReference type="Gene3D" id="3.40.720.10">
    <property type="entry name" value="Alkaline Phosphatase, subunit A"/>
    <property type="match status" value="1"/>
</dbReference>
<feature type="domain" description="Sulfatase N-terminal" evidence="3">
    <location>
        <begin position="4"/>
        <end position="293"/>
    </location>
</feature>